<evidence type="ECO:0000256" key="6">
    <source>
        <dbReference type="ARBA" id="ARBA00022859"/>
    </source>
</evidence>
<keyword evidence="2" id="KW-0963">Cytoplasm</keyword>
<organism evidence="8 9">
    <name type="scientific">Lasiodiplodia hormozganensis</name>
    <dbReference type="NCBI Taxonomy" id="869390"/>
    <lineage>
        <taxon>Eukaryota</taxon>
        <taxon>Fungi</taxon>
        <taxon>Dikarya</taxon>
        <taxon>Ascomycota</taxon>
        <taxon>Pezizomycotina</taxon>
        <taxon>Dothideomycetes</taxon>
        <taxon>Dothideomycetes incertae sedis</taxon>
        <taxon>Botryosphaeriales</taxon>
        <taxon>Botryosphaeriaceae</taxon>
        <taxon>Lasiodiplodia</taxon>
    </lineage>
</organism>
<gene>
    <name evidence="8" type="primary">rnf213a_0</name>
    <name evidence="8" type="ORF">DIS24_g11357</name>
</gene>
<keyword evidence="4" id="KW-0863">Zinc-finger</keyword>
<evidence type="ECO:0000256" key="5">
    <source>
        <dbReference type="ARBA" id="ARBA00022833"/>
    </source>
</evidence>
<name>A0AA40C1Q5_9PEZI</name>
<dbReference type="PANTHER" id="PTHR22605">
    <property type="entry name" value="RZ-TYPE DOMAIN-CONTAINING PROTEIN"/>
    <property type="match status" value="1"/>
</dbReference>
<keyword evidence="6" id="KW-0391">Immunity</keyword>
<dbReference type="EMBL" id="JAUJDW010000159">
    <property type="protein sequence ID" value="KAK0622146.1"/>
    <property type="molecule type" value="Genomic_DNA"/>
</dbReference>
<evidence type="ECO:0000313" key="9">
    <source>
        <dbReference type="Proteomes" id="UP001175001"/>
    </source>
</evidence>
<evidence type="ECO:0000256" key="3">
    <source>
        <dbReference type="ARBA" id="ARBA00022723"/>
    </source>
</evidence>
<keyword evidence="9" id="KW-1185">Reference proteome</keyword>
<dbReference type="PROSITE" id="PS51981">
    <property type="entry name" value="ZF_RZ"/>
    <property type="match status" value="1"/>
</dbReference>
<comment type="subcellular location">
    <subcellularLocation>
        <location evidence="1">Cytoplasm</location>
    </subcellularLocation>
</comment>
<evidence type="ECO:0000256" key="2">
    <source>
        <dbReference type="ARBA" id="ARBA00022490"/>
    </source>
</evidence>
<dbReference type="Proteomes" id="UP001175001">
    <property type="component" value="Unassembled WGS sequence"/>
</dbReference>
<protein>
    <submittedName>
        <fullName evidence="8">E3 ubiquitin-protein ligase rnf213-alpha</fullName>
    </submittedName>
</protein>
<evidence type="ECO:0000256" key="1">
    <source>
        <dbReference type="ARBA" id="ARBA00004496"/>
    </source>
</evidence>
<dbReference type="GO" id="GO:0004842">
    <property type="term" value="F:ubiquitin-protein transferase activity"/>
    <property type="evidence" value="ECO:0007669"/>
    <property type="project" value="InterPro"/>
</dbReference>
<dbReference type="Pfam" id="PF20173">
    <property type="entry name" value="ZnF_RZ-type"/>
    <property type="match status" value="1"/>
</dbReference>
<dbReference type="GO" id="GO:0016887">
    <property type="term" value="F:ATP hydrolysis activity"/>
    <property type="evidence" value="ECO:0007669"/>
    <property type="project" value="InterPro"/>
</dbReference>
<dbReference type="GO" id="GO:0008270">
    <property type="term" value="F:zinc ion binding"/>
    <property type="evidence" value="ECO:0007669"/>
    <property type="project" value="UniProtKB-KW"/>
</dbReference>
<comment type="caution">
    <text evidence="8">The sequence shown here is derived from an EMBL/GenBank/DDBJ whole genome shotgun (WGS) entry which is preliminary data.</text>
</comment>
<dbReference type="GO" id="GO:0002376">
    <property type="term" value="P:immune system process"/>
    <property type="evidence" value="ECO:0007669"/>
    <property type="project" value="UniProtKB-KW"/>
</dbReference>
<evidence type="ECO:0000313" key="8">
    <source>
        <dbReference type="EMBL" id="KAK0622146.1"/>
    </source>
</evidence>
<evidence type="ECO:0000256" key="4">
    <source>
        <dbReference type="ARBA" id="ARBA00022771"/>
    </source>
</evidence>
<dbReference type="InterPro" id="IPR046439">
    <property type="entry name" value="ZF_RZ_dom"/>
</dbReference>
<dbReference type="AlphaFoldDB" id="A0AA40C1Q5"/>
<keyword evidence="5" id="KW-0862">Zinc</keyword>
<evidence type="ECO:0000259" key="7">
    <source>
        <dbReference type="PROSITE" id="PS51981"/>
    </source>
</evidence>
<sequence>MTMANMDGHMDMAKHYDTTTDGRVVGLKPAPPFSNDELKVCPTCRGQFRSISRYGRIVRRALLDESTKKFIVWSNKIYCGLQSQFQAAQDQLSATSETVAIGTTASVELQLSGSPTAQFKRLQETAGALMIQSRYAQVFQLRKSIHAHVKKVKKEEQPFKRVHDFCQDARRRREITGSFDFDQEVLQTRAHLLASALLLRCDLVLIADIVSIWRDKLPVHLHAKALVNLSASRTRCLELLAIAGATNSPAQQVEALIAYAQLNAIERPFAASPNTQDELREEALIHITTARALCAVHPGSTAGLSDEVDTVERMLRAETFFSVVTSEERRAVLAAMATEFRGTGHWYYCENGHPFTVGECGMPMQQTACPQCGAPAGGMDHAPAAGVRRAEDLEEELETLHL</sequence>
<proteinExistence type="predicted"/>
<dbReference type="PANTHER" id="PTHR22605:SF16">
    <property type="entry name" value="E3 UBIQUITIN-PROTEIN LIGASE RNF213"/>
    <property type="match status" value="1"/>
</dbReference>
<accession>A0AA40C1Q5</accession>
<keyword evidence="3" id="KW-0479">Metal-binding</keyword>
<feature type="domain" description="RZ-type" evidence="7">
    <location>
        <begin position="324"/>
        <end position="399"/>
    </location>
</feature>
<dbReference type="GO" id="GO:0005737">
    <property type="term" value="C:cytoplasm"/>
    <property type="evidence" value="ECO:0007669"/>
    <property type="project" value="UniProtKB-SubCell"/>
</dbReference>
<reference evidence="8" key="1">
    <citation type="submission" date="2023-06" db="EMBL/GenBank/DDBJ databases">
        <title>Multi-omics analyses reveal the molecular pathogenesis toolkit of Lasiodiplodia hormozganensis, a cross-kingdom pathogen.</title>
        <authorList>
            <person name="Felix C."/>
            <person name="Meneses R."/>
            <person name="Goncalves M.F.M."/>
            <person name="Tilleman L."/>
            <person name="Duarte A.S."/>
            <person name="Jorrin-Novo J.V."/>
            <person name="Van De Peer Y."/>
            <person name="Deforce D."/>
            <person name="Van Nieuwerburgh F."/>
            <person name="Esteves A.C."/>
            <person name="Alves A."/>
        </authorList>
    </citation>
    <scope>NUCLEOTIDE SEQUENCE</scope>
    <source>
        <strain evidence="8">CBS 339.90</strain>
    </source>
</reference>
<dbReference type="InterPro" id="IPR031248">
    <property type="entry name" value="RNF213"/>
</dbReference>